<evidence type="ECO:0000256" key="1">
    <source>
        <dbReference type="SAM" id="MobiDB-lite"/>
    </source>
</evidence>
<dbReference type="RefSeq" id="WP_210655373.1">
    <property type="nucleotide sequence ID" value="NZ_JAGKQQ010000001.1"/>
</dbReference>
<organism evidence="2 3">
    <name type="scientific">Gemmata palustris</name>
    <dbReference type="NCBI Taxonomy" id="2822762"/>
    <lineage>
        <taxon>Bacteria</taxon>
        <taxon>Pseudomonadati</taxon>
        <taxon>Planctomycetota</taxon>
        <taxon>Planctomycetia</taxon>
        <taxon>Gemmatales</taxon>
        <taxon>Gemmataceae</taxon>
        <taxon>Gemmata</taxon>
    </lineage>
</organism>
<protein>
    <submittedName>
        <fullName evidence="2">Uncharacterized protein</fullName>
    </submittedName>
</protein>
<dbReference type="EMBL" id="JAGKQQ010000001">
    <property type="protein sequence ID" value="MBP3956854.1"/>
    <property type="molecule type" value="Genomic_DNA"/>
</dbReference>
<feature type="compositionally biased region" description="Basic and acidic residues" evidence="1">
    <location>
        <begin position="7"/>
        <end position="21"/>
    </location>
</feature>
<dbReference type="Proteomes" id="UP000676565">
    <property type="component" value="Unassembled WGS sequence"/>
</dbReference>
<reference evidence="2 3" key="1">
    <citation type="submission" date="2021-04" db="EMBL/GenBank/DDBJ databases">
        <authorList>
            <person name="Ivanova A."/>
        </authorList>
    </citation>
    <scope>NUCLEOTIDE SEQUENCE [LARGE SCALE GENOMIC DNA]</scope>
    <source>
        <strain evidence="2 3">G18</strain>
    </source>
</reference>
<evidence type="ECO:0000313" key="2">
    <source>
        <dbReference type="EMBL" id="MBP3956854.1"/>
    </source>
</evidence>
<keyword evidence="3" id="KW-1185">Reference proteome</keyword>
<proteinExistence type="predicted"/>
<comment type="caution">
    <text evidence="2">The sequence shown here is derived from an EMBL/GenBank/DDBJ whole genome shotgun (WGS) entry which is preliminary data.</text>
</comment>
<evidence type="ECO:0000313" key="3">
    <source>
        <dbReference type="Proteomes" id="UP000676565"/>
    </source>
</evidence>
<sequence length="248" mass="26919">MTTIRPSKAERKTVDPPPRVDEREQIVNLRESGPIEAVSLPEDLVTTVCGMMCDIDTKLLAPELLGSDSASPALGLYEDHVRTWLDRDPVLRCAEVRFSGSGLHVLVWFKPAVELRDTGDRQRWRGMIKAVQSCLPTDPTAPALTALTRPIGSVNGKNQQAVARLREGTPVPTETFRALYERVRDKPFATVATLLYGSERVTPCPVCGADGRTLLASAKGGHCYGGCGSVKLHQLMATVMANPAEKGD</sequence>
<accession>A0ABS5BT31</accession>
<feature type="region of interest" description="Disordered" evidence="1">
    <location>
        <begin position="1"/>
        <end position="21"/>
    </location>
</feature>
<name>A0ABS5BT31_9BACT</name>
<gene>
    <name evidence="2" type="ORF">J8F10_16400</name>
</gene>